<comment type="caution">
    <text evidence="5">The sequence shown here is derived from an EMBL/GenBank/DDBJ whole genome shotgun (WGS) entry which is preliminary data.</text>
</comment>
<dbReference type="Pfam" id="PF03018">
    <property type="entry name" value="Dirigent"/>
    <property type="match status" value="1"/>
</dbReference>
<evidence type="ECO:0000256" key="4">
    <source>
        <dbReference type="RuleBase" id="RU363099"/>
    </source>
</evidence>
<dbReference type="GO" id="GO:0048046">
    <property type="term" value="C:apoplast"/>
    <property type="evidence" value="ECO:0007669"/>
    <property type="project" value="UniProtKB-SubCell"/>
</dbReference>
<dbReference type="Proteomes" id="UP001180020">
    <property type="component" value="Unassembled WGS sequence"/>
</dbReference>
<proteinExistence type="inferred from homology"/>
<comment type="subunit">
    <text evidence="2 4">Homodimer.</text>
</comment>
<reference evidence="5" key="1">
    <citation type="journal article" date="2023" name="Nat. Commun.">
        <title>Diploid and tetraploid genomes of Acorus and the evolution of monocots.</title>
        <authorList>
            <person name="Ma L."/>
            <person name="Liu K.W."/>
            <person name="Li Z."/>
            <person name="Hsiao Y.Y."/>
            <person name="Qi Y."/>
            <person name="Fu T."/>
            <person name="Tang G.D."/>
            <person name="Zhang D."/>
            <person name="Sun W.H."/>
            <person name="Liu D.K."/>
            <person name="Li Y."/>
            <person name="Chen G.Z."/>
            <person name="Liu X.D."/>
            <person name="Liao X.Y."/>
            <person name="Jiang Y.T."/>
            <person name="Yu X."/>
            <person name="Hao Y."/>
            <person name="Huang J."/>
            <person name="Zhao X.W."/>
            <person name="Ke S."/>
            <person name="Chen Y.Y."/>
            <person name="Wu W.L."/>
            <person name="Hsu J.L."/>
            <person name="Lin Y.F."/>
            <person name="Huang M.D."/>
            <person name="Li C.Y."/>
            <person name="Huang L."/>
            <person name="Wang Z.W."/>
            <person name="Zhao X."/>
            <person name="Zhong W.Y."/>
            <person name="Peng D.H."/>
            <person name="Ahmad S."/>
            <person name="Lan S."/>
            <person name="Zhang J.S."/>
            <person name="Tsai W.C."/>
            <person name="Van de Peer Y."/>
            <person name="Liu Z.J."/>
        </authorList>
    </citation>
    <scope>NUCLEOTIDE SEQUENCE</scope>
    <source>
        <strain evidence="5">CP</strain>
    </source>
</reference>
<comment type="subcellular location">
    <subcellularLocation>
        <location evidence="4">Secreted</location>
        <location evidence="4">Extracellular space</location>
        <location evidence="4">Apoplast</location>
    </subcellularLocation>
</comment>
<protein>
    <recommendedName>
        <fullName evidence="4">Dirigent protein</fullName>
    </recommendedName>
</protein>
<evidence type="ECO:0000256" key="2">
    <source>
        <dbReference type="ARBA" id="ARBA00011738"/>
    </source>
</evidence>
<dbReference type="AlphaFoldDB" id="A0AAV9DJQ6"/>
<dbReference type="Gene3D" id="2.40.480.10">
    <property type="entry name" value="Allene oxide cyclase-like"/>
    <property type="match status" value="1"/>
</dbReference>
<keyword evidence="6" id="KW-1185">Reference proteome</keyword>
<comment type="function">
    <text evidence="4">Dirigent proteins impart stereoselectivity on the phenoxy radical-coupling reaction, yielding optically active lignans from two molecules of coniferyl alcohol in the biosynthesis of lignans, flavonolignans, and alkaloids and thus plays a central role in plant secondary metabolism.</text>
</comment>
<dbReference type="InterPro" id="IPR004265">
    <property type="entry name" value="Dirigent"/>
</dbReference>
<evidence type="ECO:0000256" key="3">
    <source>
        <dbReference type="ARBA" id="ARBA00022525"/>
    </source>
</evidence>
<evidence type="ECO:0000256" key="1">
    <source>
        <dbReference type="ARBA" id="ARBA00010746"/>
    </source>
</evidence>
<evidence type="ECO:0000313" key="6">
    <source>
        <dbReference type="Proteomes" id="UP001180020"/>
    </source>
</evidence>
<dbReference type="EMBL" id="JAUJYO010000013">
    <property type="protein sequence ID" value="KAK1301166.1"/>
    <property type="molecule type" value="Genomic_DNA"/>
</dbReference>
<name>A0AAV9DJQ6_ACOCL</name>
<dbReference type="InterPro" id="IPR044859">
    <property type="entry name" value="Allene_oxi_cyc_Dirigent"/>
</dbReference>
<reference evidence="5" key="2">
    <citation type="submission" date="2023-06" db="EMBL/GenBank/DDBJ databases">
        <authorList>
            <person name="Ma L."/>
            <person name="Liu K.-W."/>
            <person name="Li Z."/>
            <person name="Hsiao Y.-Y."/>
            <person name="Qi Y."/>
            <person name="Fu T."/>
            <person name="Tang G."/>
            <person name="Zhang D."/>
            <person name="Sun W.-H."/>
            <person name="Liu D.-K."/>
            <person name="Li Y."/>
            <person name="Chen G.-Z."/>
            <person name="Liu X.-D."/>
            <person name="Liao X.-Y."/>
            <person name="Jiang Y.-T."/>
            <person name="Yu X."/>
            <person name="Hao Y."/>
            <person name="Huang J."/>
            <person name="Zhao X.-W."/>
            <person name="Ke S."/>
            <person name="Chen Y.-Y."/>
            <person name="Wu W.-L."/>
            <person name="Hsu J.-L."/>
            <person name="Lin Y.-F."/>
            <person name="Huang M.-D."/>
            <person name="Li C.-Y."/>
            <person name="Huang L."/>
            <person name="Wang Z.-W."/>
            <person name="Zhao X."/>
            <person name="Zhong W.-Y."/>
            <person name="Peng D.-H."/>
            <person name="Ahmad S."/>
            <person name="Lan S."/>
            <person name="Zhang J.-S."/>
            <person name="Tsai W.-C."/>
            <person name="Van De Peer Y."/>
            <person name="Liu Z.-J."/>
        </authorList>
    </citation>
    <scope>NUCLEOTIDE SEQUENCE</scope>
    <source>
        <strain evidence="5">CP</strain>
        <tissue evidence="5">Leaves</tissue>
    </source>
</reference>
<sequence length="179" mass="20138">MALLLRLPYMIFHTSNSLNITQTSQPFPMKQHQKQTHLHFYFHDILSGRNPTTVKVVGQDYPNSTFGTVMMADDPLTDGPDRSSSKLIGRAQGMYAWAGHEVDFGFLMVMNLVFFEGEFNGSVLSLLGRNKLGPEREMPIVGGTGVFRFATGYALGKPYWLDYAKGDATVEYDVFVLHY</sequence>
<dbReference type="PANTHER" id="PTHR21495">
    <property type="entry name" value="NUCLEOPORIN-RELATED"/>
    <property type="match status" value="1"/>
</dbReference>
<organism evidence="5 6">
    <name type="scientific">Acorus calamus</name>
    <name type="common">Sweet flag</name>
    <dbReference type="NCBI Taxonomy" id="4465"/>
    <lineage>
        <taxon>Eukaryota</taxon>
        <taxon>Viridiplantae</taxon>
        <taxon>Streptophyta</taxon>
        <taxon>Embryophyta</taxon>
        <taxon>Tracheophyta</taxon>
        <taxon>Spermatophyta</taxon>
        <taxon>Magnoliopsida</taxon>
        <taxon>Liliopsida</taxon>
        <taxon>Acoraceae</taxon>
        <taxon>Acorus</taxon>
    </lineage>
</organism>
<keyword evidence="3 4" id="KW-0964">Secreted</keyword>
<accession>A0AAV9DJQ6</accession>
<evidence type="ECO:0000313" key="5">
    <source>
        <dbReference type="EMBL" id="KAK1301166.1"/>
    </source>
</evidence>
<dbReference type="GO" id="GO:0009699">
    <property type="term" value="P:phenylpropanoid biosynthetic process"/>
    <property type="evidence" value="ECO:0007669"/>
    <property type="project" value="UniProtKB-ARBA"/>
</dbReference>
<comment type="similarity">
    <text evidence="1 4">Belongs to the plant dirigent protein family.</text>
</comment>
<gene>
    <name evidence="5" type="ORF">QJS10_CPB13g00731</name>
</gene>
<keyword evidence="4" id="KW-0052">Apoplast</keyword>